<evidence type="ECO:0000256" key="1">
    <source>
        <dbReference type="ARBA" id="ARBA00022729"/>
    </source>
</evidence>
<evidence type="ECO:0000313" key="3">
    <source>
        <dbReference type="EMBL" id="GIF82850.1"/>
    </source>
</evidence>
<dbReference type="InterPro" id="IPR001638">
    <property type="entry name" value="Solute-binding_3/MltF_N"/>
</dbReference>
<dbReference type="SUPFAM" id="SSF53850">
    <property type="entry name" value="Periplasmic binding protein-like II"/>
    <property type="match status" value="1"/>
</dbReference>
<dbReference type="Gene3D" id="3.40.190.10">
    <property type="entry name" value="Periplasmic binding protein-like II"/>
    <property type="match status" value="2"/>
</dbReference>
<dbReference type="RefSeq" id="WP_203748736.1">
    <property type="nucleotide sequence ID" value="NZ_BONF01000025.1"/>
</dbReference>
<name>A0A8J3NLS3_9ACTN</name>
<gene>
    <name evidence="3" type="ORF">Cba03nite_41990</name>
</gene>
<reference evidence="3 4" key="1">
    <citation type="submission" date="2021-01" db="EMBL/GenBank/DDBJ databases">
        <title>Whole genome shotgun sequence of Catellatospora bangladeshensis NBRC 107357.</title>
        <authorList>
            <person name="Komaki H."/>
            <person name="Tamura T."/>
        </authorList>
    </citation>
    <scope>NUCLEOTIDE SEQUENCE [LARGE SCALE GENOMIC DNA]</scope>
    <source>
        <strain evidence="3 4">NBRC 107357</strain>
    </source>
</reference>
<feature type="domain" description="Solute-binding protein family 3/N-terminal" evidence="2">
    <location>
        <begin position="6"/>
        <end position="231"/>
    </location>
</feature>
<protein>
    <submittedName>
        <fullName evidence="3">Amino acid ABC transporter substrate-binding protein</fullName>
    </submittedName>
</protein>
<dbReference type="PANTHER" id="PTHR35936:SF19">
    <property type="entry name" value="AMINO-ACID-BINDING PROTEIN YXEM-RELATED"/>
    <property type="match status" value="1"/>
</dbReference>
<keyword evidence="4" id="KW-1185">Reference proteome</keyword>
<dbReference type="Pfam" id="PF00497">
    <property type="entry name" value="SBP_bac_3"/>
    <property type="match status" value="1"/>
</dbReference>
<keyword evidence="1" id="KW-0732">Signal</keyword>
<dbReference type="AlphaFoldDB" id="A0A8J3NLS3"/>
<accession>A0A8J3NLS3</accession>
<sequence>MAGRAPLRVGSAFPDPPFEVPGSPPAGLDLDLVHALAAGLGRPVELHRYEGADFEGIFALLGRSIDLVASGATVTEHRRTLARWCTPYLRSGQSLAVDATAAPGVRGTGDLTGLILGVQDGNTSQPVAEGLHTAGRIAGVKVYAYGEIGTALDDLEQGAIGGFMKLEPVLRRLVADRPKLRIAQTGITTELIAMAVALDDAALAGQLDAAQEAIRRSGELARIGGRWLAGSDPAATAVLI</sequence>
<evidence type="ECO:0000313" key="4">
    <source>
        <dbReference type="Proteomes" id="UP000601223"/>
    </source>
</evidence>
<dbReference type="PANTHER" id="PTHR35936">
    <property type="entry name" value="MEMBRANE-BOUND LYTIC MUREIN TRANSGLYCOSYLASE F"/>
    <property type="match status" value="1"/>
</dbReference>
<proteinExistence type="predicted"/>
<organism evidence="3 4">
    <name type="scientific">Catellatospora bangladeshensis</name>
    <dbReference type="NCBI Taxonomy" id="310355"/>
    <lineage>
        <taxon>Bacteria</taxon>
        <taxon>Bacillati</taxon>
        <taxon>Actinomycetota</taxon>
        <taxon>Actinomycetes</taxon>
        <taxon>Micromonosporales</taxon>
        <taxon>Micromonosporaceae</taxon>
        <taxon>Catellatospora</taxon>
    </lineage>
</organism>
<evidence type="ECO:0000259" key="2">
    <source>
        <dbReference type="SMART" id="SM00062"/>
    </source>
</evidence>
<comment type="caution">
    <text evidence="3">The sequence shown here is derived from an EMBL/GenBank/DDBJ whole genome shotgun (WGS) entry which is preliminary data.</text>
</comment>
<dbReference type="Proteomes" id="UP000601223">
    <property type="component" value="Unassembled WGS sequence"/>
</dbReference>
<dbReference type="SMART" id="SM00062">
    <property type="entry name" value="PBPb"/>
    <property type="match status" value="1"/>
</dbReference>
<dbReference type="EMBL" id="BONF01000025">
    <property type="protein sequence ID" value="GIF82850.1"/>
    <property type="molecule type" value="Genomic_DNA"/>
</dbReference>